<dbReference type="OrthoDB" id="5577209at2759"/>
<dbReference type="GO" id="GO:0043130">
    <property type="term" value="F:ubiquitin binding"/>
    <property type="evidence" value="ECO:0007669"/>
    <property type="project" value="TreeGrafter"/>
</dbReference>
<dbReference type="InterPro" id="IPR035979">
    <property type="entry name" value="RBD_domain_sf"/>
</dbReference>
<dbReference type="InterPro" id="IPR012921">
    <property type="entry name" value="SPOC_C"/>
</dbReference>
<proteinExistence type="predicted"/>
<dbReference type="SUPFAM" id="SSF54928">
    <property type="entry name" value="RNA-binding domain, RBD"/>
    <property type="match status" value="1"/>
</dbReference>
<dbReference type="Pfam" id="PF00076">
    <property type="entry name" value="RRM_1"/>
    <property type="match status" value="1"/>
</dbReference>
<keyword evidence="1" id="KW-0694">RNA-binding</keyword>
<name>A0A9N7P2W2_STRHE</name>
<organism evidence="4 5">
    <name type="scientific">Striga hermonthica</name>
    <name type="common">Purple witchweed</name>
    <name type="synonym">Buchnera hermonthica</name>
    <dbReference type="NCBI Taxonomy" id="68872"/>
    <lineage>
        <taxon>Eukaryota</taxon>
        <taxon>Viridiplantae</taxon>
        <taxon>Streptophyta</taxon>
        <taxon>Embryophyta</taxon>
        <taxon>Tracheophyta</taxon>
        <taxon>Spermatophyta</taxon>
        <taxon>Magnoliopsida</taxon>
        <taxon>eudicotyledons</taxon>
        <taxon>Gunneridae</taxon>
        <taxon>Pentapetalae</taxon>
        <taxon>asterids</taxon>
        <taxon>lamiids</taxon>
        <taxon>Lamiales</taxon>
        <taxon>Orobanchaceae</taxon>
        <taxon>Buchnereae</taxon>
        <taxon>Striga</taxon>
    </lineage>
</organism>
<dbReference type="EMBL" id="CACSLK010035018">
    <property type="protein sequence ID" value="CAA0843375.1"/>
    <property type="molecule type" value="Genomic_DNA"/>
</dbReference>
<dbReference type="Proteomes" id="UP001153555">
    <property type="component" value="Unassembled WGS sequence"/>
</dbReference>
<dbReference type="InterPro" id="IPR052586">
    <property type="entry name" value="ASCC2"/>
</dbReference>
<feature type="region of interest" description="Disordered" evidence="2">
    <location>
        <begin position="446"/>
        <end position="477"/>
    </location>
</feature>
<evidence type="ECO:0000313" key="4">
    <source>
        <dbReference type="EMBL" id="CAA0843375.1"/>
    </source>
</evidence>
<dbReference type="PANTHER" id="PTHR21494">
    <property type="entry name" value="ACTIVATING SIGNAL COINTEGRATOR 1 COMPLEX SUBUNIT 2 ASC-1 COMPLEX SUBUNIT P100"/>
    <property type="match status" value="1"/>
</dbReference>
<protein>
    <submittedName>
        <fullName evidence="4">Nucleic acid binding</fullName>
    </submittedName>
</protein>
<dbReference type="CDD" id="cd21546">
    <property type="entry name" value="SPOC_FPA-like"/>
    <property type="match status" value="1"/>
</dbReference>
<feature type="compositionally biased region" description="Polar residues" evidence="2">
    <location>
        <begin position="940"/>
        <end position="951"/>
    </location>
</feature>
<feature type="compositionally biased region" description="Pro residues" evidence="2">
    <location>
        <begin position="17"/>
        <end position="57"/>
    </location>
</feature>
<accession>A0A9N7P2W2</accession>
<keyword evidence="5" id="KW-1185">Reference proteome</keyword>
<feature type="compositionally biased region" description="Polar residues" evidence="2">
    <location>
        <begin position="468"/>
        <end position="477"/>
    </location>
</feature>
<dbReference type="SMART" id="SM00360">
    <property type="entry name" value="RRM"/>
    <property type="match status" value="1"/>
</dbReference>
<dbReference type="AlphaFoldDB" id="A0A9N7P2W2"/>
<gene>
    <name evidence="4" type="ORF">SHERM_09149</name>
</gene>
<evidence type="ECO:0000313" key="5">
    <source>
        <dbReference type="Proteomes" id="UP001153555"/>
    </source>
</evidence>
<reference evidence="4" key="1">
    <citation type="submission" date="2019-12" db="EMBL/GenBank/DDBJ databases">
        <authorList>
            <person name="Scholes J."/>
        </authorList>
    </citation>
    <scope>NUCLEOTIDE SEQUENCE</scope>
</reference>
<feature type="region of interest" description="Disordered" evidence="2">
    <location>
        <begin position="392"/>
        <end position="431"/>
    </location>
</feature>
<evidence type="ECO:0000259" key="3">
    <source>
        <dbReference type="PROSITE" id="PS50102"/>
    </source>
</evidence>
<sequence>MAAAEQPLKKRKLYDAPPQPPPPQSPPPPPPPPSSPPPPPPQEPPPQPPQPSTPPPLSQEEILRRRRCQEEIRNVFECYKRIKFFIDKKDKCFTPELEEAYLSLITAAGGSASAKRLAAEFIPRYVSYCPTALEAAVKVVVNIHDWCSAMISSGEDIDGLAFETAKTCILGLVDICQAAASEAPTSAVIQGICYAVFLNVFTFLVSSLEWKDIFEIVDQRVLKIYEIAESFSDFNREFLEEDNSVFLKLSKFRALCFLRIFFSCPKNSLIAGFELFEATGMEGIRKGNYFLRQLTMELRKFGAHHLDEGCADKSSIRSSRSDCSSGASKNCLLGLVLCKDPSLKSLIFTRYRMLCDSASSEVVSDATSILEGIFESFVQQVKAEDRQVDSVDCYSSSSRARTPREMLNRQSFSPRARTPRDLRSNSFNTGNRSSQMERIANIDLHSPTLRPSAGGASSSFESPRKNNPALSSSTNSTWYSDGDPAAMDIYPASKQLWVGSLGPDATEMLIRYQFEKFGVVEQLRYLPFKGFATIEYRNIMDALKAREVMQGRSPWGACLRVKFLDAGLGTRGAINGIAVGSSRHIYVGNVASIWAKDEVMHEVTKVLHKSPRMVFDLGSEGALLLEFDSPEEATMLIGHLRWYRKEYSSLCPPSNKGPMHGDSAQPAPASVNVDMRNNYLSNNSIGSPPAHNMLEKPPESIMTRLSSLLEQLRAKYNIAHQGFLDHSPGSSMREQAWVPTNVLWISVPNKIDLGITDDELLTVCNIAIINTGSIARLSRTSMPTASYWLVECSSIDTANTLLRNIRDCPGNFFQIEYSNPAKHHVTAPTPRSDTISMELTSPRMSQVNTGPVMQNAHRYQPTWAGGGGIPDVGRIGPPEQSWMYGNPESGMHQGGNPGPFTPRQLVQPSPFTGPVYEPPNRWDARGMGHHPPPNPIPPSVMTSNSHTNPQGTPFVPVSVTPLAQIHATSMVPYNPVFSQPVVPTSLSSLPPPPLNVVPPPPLQSDFRPPLPPYPELQPPPPPPPPHVQPPAFPPPPASPPPPPPSVADVAEGSGPSQDYPWQGILSKSSVHYCTIHAQRVDSDICNYLTAISEPAEWPAKLDMTKRTDLRHVKSTFSSTPPHRREICWLLPSSHDDQKGFQDFISYLKQRDCAGVIKIPAAKAMWARLLFILPYSSETCSMLSIPPNPSLCLIGLVVPKETNTDTA</sequence>
<evidence type="ECO:0000256" key="1">
    <source>
        <dbReference type="PROSITE-ProRule" id="PRU00176"/>
    </source>
</evidence>
<feature type="region of interest" description="Disordered" evidence="2">
    <location>
        <begin position="926"/>
        <end position="951"/>
    </location>
</feature>
<evidence type="ECO:0000256" key="2">
    <source>
        <dbReference type="SAM" id="MobiDB-lite"/>
    </source>
</evidence>
<dbReference type="CDD" id="cd00590">
    <property type="entry name" value="RRM_SF"/>
    <property type="match status" value="1"/>
</dbReference>
<dbReference type="Gene3D" id="3.30.70.330">
    <property type="match status" value="1"/>
</dbReference>
<dbReference type="GO" id="GO:0003723">
    <property type="term" value="F:RNA binding"/>
    <property type="evidence" value="ECO:0007669"/>
    <property type="project" value="UniProtKB-UniRule"/>
</dbReference>
<dbReference type="Pfam" id="PF07744">
    <property type="entry name" value="SPOC"/>
    <property type="match status" value="1"/>
</dbReference>
<feature type="region of interest" description="Disordered" evidence="2">
    <location>
        <begin position="1"/>
        <end position="59"/>
    </location>
</feature>
<dbReference type="InterPro" id="IPR000504">
    <property type="entry name" value="RRM_dom"/>
</dbReference>
<feature type="compositionally biased region" description="Pro residues" evidence="2">
    <location>
        <begin position="994"/>
        <end position="1045"/>
    </location>
</feature>
<dbReference type="PANTHER" id="PTHR21494:SF2">
    <property type="entry name" value="NUCLEIC ACID BINDING PROTEIN"/>
    <property type="match status" value="1"/>
</dbReference>
<feature type="domain" description="RRM" evidence="3">
    <location>
        <begin position="494"/>
        <end position="566"/>
    </location>
</feature>
<dbReference type="InterPro" id="IPR012677">
    <property type="entry name" value="Nucleotide-bd_a/b_plait_sf"/>
</dbReference>
<dbReference type="PROSITE" id="PS50102">
    <property type="entry name" value="RRM"/>
    <property type="match status" value="1"/>
</dbReference>
<feature type="region of interest" description="Disordered" evidence="2">
    <location>
        <begin position="994"/>
        <end position="1061"/>
    </location>
</feature>
<comment type="caution">
    <text evidence="4">The sequence shown here is derived from an EMBL/GenBank/DDBJ whole genome shotgun (WGS) entry which is preliminary data.</text>
</comment>